<feature type="binding site" evidence="9">
    <location>
        <position position="14"/>
    </location>
    <ligand>
        <name>ATP</name>
        <dbReference type="ChEBI" id="CHEBI:30616"/>
    </ligand>
</feature>
<dbReference type="NCBIfam" id="TIGR00016">
    <property type="entry name" value="ackA"/>
    <property type="match status" value="1"/>
</dbReference>
<dbReference type="UniPathway" id="UPA00340">
    <property type="reaction ID" value="UER00458"/>
</dbReference>
<evidence type="ECO:0000313" key="11">
    <source>
        <dbReference type="EMBL" id="TQV70216.1"/>
    </source>
</evidence>
<feature type="active site" description="Proton donor/acceptor" evidence="9">
    <location>
        <position position="148"/>
    </location>
</feature>
<dbReference type="PANTHER" id="PTHR21060:SF21">
    <property type="entry name" value="ACETATE KINASE"/>
    <property type="match status" value="1"/>
</dbReference>
<evidence type="ECO:0000256" key="9">
    <source>
        <dbReference type="HAMAP-Rule" id="MF_00020"/>
    </source>
</evidence>
<comment type="subunit">
    <text evidence="9">Homodimer.</text>
</comment>
<dbReference type="SUPFAM" id="SSF53067">
    <property type="entry name" value="Actin-like ATPase domain"/>
    <property type="match status" value="2"/>
</dbReference>
<dbReference type="InterPro" id="IPR000890">
    <property type="entry name" value="Aliphatic_acid_kin_short-chain"/>
</dbReference>
<dbReference type="PANTHER" id="PTHR21060">
    <property type="entry name" value="ACETATE KINASE"/>
    <property type="match status" value="1"/>
</dbReference>
<dbReference type="GO" id="GO:0005829">
    <property type="term" value="C:cytosol"/>
    <property type="evidence" value="ECO:0007669"/>
    <property type="project" value="TreeGrafter"/>
</dbReference>
<evidence type="ECO:0000256" key="3">
    <source>
        <dbReference type="ARBA" id="ARBA00022679"/>
    </source>
</evidence>
<sequence>MNLLVLNSGSSSIKFALFSRAPGADPVLACRGEIEGIAGGVQRFFAVDADGQALLDTSSSAQHTHAGALADLLDWLEQQRSLGDLGAVGHRVVHGGQSFTAPALIDAGVLKELAALIPLAPLHQPHNLAAIRALAVRNPAIPQVACFDTAFHHTQPAVARHFALPRDLTAAGVLRYGFHGLSYTYIAGELAAAGAGSGRVIVAHLGNGASMCALRDGRSQATSMGFTALDGLPMGTRCGALDPGVVLYLQENLAMNAAEVNELLYHRSGLLGVSAVSNDMRVLLASDDPRAAEAVALFIYRIGRELGSLAAALGGLDALVFTGGIGEHSAEVRARVCAAAKWLGVRLDEAANAAHADIISAAGSAVSVRVIPTDEERVIARSTCALLDRKTD</sequence>
<feature type="binding site" evidence="9">
    <location>
        <position position="375"/>
    </location>
    <ligand>
        <name>Mg(2+)</name>
        <dbReference type="ChEBI" id="CHEBI:18420"/>
    </ligand>
</feature>
<comment type="cofactor">
    <cofactor evidence="9">
        <name>Mg(2+)</name>
        <dbReference type="ChEBI" id="CHEBI:18420"/>
    </cofactor>
    <cofactor evidence="9">
        <name>Mn(2+)</name>
        <dbReference type="ChEBI" id="CHEBI:29035"/>
    </cofactor>
    <text evidence="9">Mg(2+). Can also accept Mn(2+).</text>
</comment>
<protein>
    <recommendedName>
        <fullName evidence="9">Acetate kinase</fullName>
        <ecNumber evidence="9">2.7.2.1</ecNumber>
    </recommendedName>
    <alternativeName>
        <fullName evidence="9">Acetokinase</fullName>
    </alternativeName>
</protein>
<dbReference type="RefSeq" id="WP_142929120.1">
    <property type="nucleotide sequence ID" value="NZ_ML660103.1"/>
</dbReference>
<evidence type="ECO:0000256" key="10">
    <source>
        <dbReference type="RuleBase" id="RU003835"/>
    </source>
</evidence>
<keyword evidence="12" id="KW-1185">Reference proteome</keyword>
<dbReference type="GO" id="GO:0008776">
    <property type="term" value="F:acetate kinase activity"/>
    <property type="evidence" value="ECO:0007669"/>
    <property type="project" value="UniProtKB-UniRule"/>
</dbReference>
<dbReference type="GO" id="GO:0006085">
    <property type="term" value="P:acetyl-CoA biosynthetic process"/>
    <property type="evidence" value="ECO:0007669"/>
    <property type="project" value="UniProtKB-UniRule"/>
</dbReference>
<dbReference type="InterPro" id="IPR023865">
    <property type="entry name" value="Aliphatic_acid_kinase_CS"/>
</dbReference>
<reference evidence="11 12" key="1">
    <citation type="submission" date="2019-06" db="EMBL/GenBank/DDBJ databases">
        <title>Whole genome sequence for Cellvibrionaceae sp. R142.</title>
        <authorList>
            <person name="Wang G."/>
        </authorList>
    </citation>
    <scope>NUCLEOTIDE SEQUENCE [LARGE SCALE GENOMIC DNA]</scope>
    <source>
        <strain evidence="11 12">R142</strain>
    </source>
</reference>
<gene>
    <name evidence="9" type="primary">ackA</name>
    <name evidence="11" type="ORF">FKG94_22145</name>
</gene>
<feature type="site" description="Transition state stabilizer" evidence="9">
    <location>
        <position position="179"/>
    </location>
</feature>
<dbReference type="GO" id="GO:0006083">
    <property type="term" value="P:acetate metabolic process"/>
    <property type="evidence" value="ECO:0007669"/>
    <property type="project" value="TreeGrafter"/>
</dbReference>
<dbReference type="AlphaFoldDB" id="A0A545SZ17"/>
<comment type="subcellular location">
    <subcellularLocation>
        <location evidence="9">Cytoplasm</location>
    </subcellularLocation>
</comment>
<dbReference type="InterPro" id="IPR043129">
    <property type="entry name" value="ATPase_NBD"/>
</dbReference>
<dbReference type="InterPro" id="IPR004372">
    <property type="entry name" value="Ac/propionate_kinase"/>
</dbReference>
<organism evidence="11 12">
    <name type="scientific">Exilibacterium tricleocarpae</name>
    <dbReference type="NCBI Taxonomy" id="2591008"/>
    <lineage>
        <taxon>Bacteria</taxon>
        <taxon>Pseudomonadati</taxon>
        <taxon>Pseudomonadota</taxon>
        <taxon>Gammaproteobacteria</taxon>
        <taxon>Cellvibrionales</taxon>
        <taxon>Cellvibrionaceae</taxon>
        <taxon>Exilibacterium</taxon>
    </lineage>
</organism>
<comment type="similarity">
    <text evidence="1 9 10">Belongs to the acetokinase family.</text>
</comment>
<evidence type="ECO:0000256" key="6">
    <source>
        <dbReference type="ARBA" id="ARBA00022777"/>
    </source>
</evidence>
<feature type="site" description="Transition state stabilizer" evidence="9">
    <location>
        <position position="237"/>
    </location>
</feature>
<dbReference type="EC" id="2.7.2.1" evidence="9"/>
<dbReference type="GO" id="GO:0000287">
    <property type="term" value="F:magnesium ion binding"/>
    <property type="evidence" value="ECO:0007669"/>
    <property type="project" value="UniProtKB-UniRule"/>
</dbReference>
<dbReference type="OrthoDB" id="9802453at2"/>
<dbReference type="Pfam" id="PF00871">
    <property type="entry name" value="Acetate_kinase"/>
    <property type="match status" value="1"/>
</dbReference>
<dbReference type="HAMAP" id="MF_00020">
    <property type="entry name" value="Acetate_kinase"/>
    <property type="match status" value="1"/>
</dbReference>
<accession>A0A545SZ17</accession>
<evidence type="ECO:0000256" key="4">
    <source>
        <dbReference type="ARBA" id="ARBA00022723"/>
    </source>
</evidence>
<dbReference type="PROSITE" id="PS01076">
    <property type="entry name" value="ACETATE_KINASE_2"/>
    <property type="match status" value="1"/>
</dbReference>
<evidence type="ECO:0000256" key="5">
    <source>
        <dbReference type="ARBA" id="ARBA00022741"/>
    </source>
</evidence>
<comment type="function">
    <text evidence="9">Catalyzes the formation of acetyl phosphate from acetate and ATP. Can also catalyze the reverse reaction.</text>
</comment>
<comment type="caution">
    <text evidence="11">The sequence shown here is derived from an EMBL/GenBank/DDBJ whole genome shotgun (WGS) entry which is preliminary data.</text>
</comment>
<dbReference type="GO" id="GO:0005524">
    <property type="term" value="F:ATP binding"/>
    <property type="evidence" value="ECO:0007669"/>
    <property type="project" value="UniProtKB-KW"/>
</dbReference>
<keyword evidence="3 9" id="KW-0808">Transferase</keyword>
<comment type="pathway">
    <text evidence="9">Metabolic intermediate biosynthesis; acetyl-CoA biosynthesis; acetyl-CoA from acetate: step 1/2.</text>
</comment>
<dbReference type="EMBL" id="VHSG01000025">
    <property type="protein sequence ID" value="TQV70216.1"/>
    <property type="molecule type" value="Genomic_DNA"/>
</dbReference>
<keyword evidence="6 9" id="KW-0418">Kinase</keyword>
<keyword evidence="4 9" id="KW-0479">Metal-binding</keyword>
<proteinExistence type="inferred from homology"/>
<dbReference type="Proteomes" id="UP000319732">
    <property type="component" value="Unassembled WGS sequence"/>
</dbReference>
<comment type="catalytic activity">
    <reaction evidence="9">
        <text>acetate + ATP = acetyl phosphate + ADP</text>
        <dbReference type="Rhea" id="RHEA:11352"/>
        <dbReference type="ChEBI" id="CHEBI:22191"/>
        <dbReference type="ChEBI" id="CHEBI:30089"/>
        <dbReference type="ChEBI" id="CHEBI:30616"/>
        <dbReference type="ChEBI" id="CHEBI:456216"/>
        <dbReference type="EC" id="2.7.2.1"/>
    </reaction>
</comment>
<feature type="binding site" evidence="9">
    <location>
        <begin position="279"/>
        <end position="281"/>
    </location>
    <ligand>
        <name>ATP</name>
        <dbReference type="ChEBI" id="CHEBI:30616"/>
    </ligand>
</feature>
<keyword evidence="5 9" id="KW-0547">Nucleotide-binding</keyword>
<keyword evidence="7 9" id="KW-0067">ATP-binding</keyword>
<feature type="binding site" evidence="9">
    <location>
        <position position="91"/>
    </location>
    <ligand>
        <name>substrate</name>
    </ligand>
</feature>
<dbReference type="PIRSF" id="PIRSF000722">
    <property type="entry name" value="Acetate_prop_kin"/>
    <property type="match status" value="1"/>
</dbReference>
<evidence type="ECO:0000256" key="2">
    <source>
        <dbReference type="ARBA" id="ARBA00022490"/>
    </source>
</evidence>
<keyword evidence="2 9" id="KW-0963">Cytoplasm</keyword>
<feature type="binding site" evidence="9">
    <location>
        <begin position="324"/>
        <end position="328"/>
    </location>
    <ligand>
        <name>ATP</name>
        <dbReference type="ChEBI" id="CHEBI:30616"/>
    </ligand>
</feature>
<evidence type="ECO:0000313" key="12">
    <source>
        <dbReference type="Proteomes" id="UP000319732"/>
    </source>
</evidence>
<name>A0A545SZ17_9GAMM</name>
<feature type="binding site" evidence="9">
    <location>
        <position position="7"/>
    </location>
    <ligand>
        <name>Mg(2+)</name>
        <dbReference type="ChEBI" id="CHEBI:18420"/>
    </ligand>
</feature>
<dbReference type="PRINTS" id="PR00471">
    <property type="entry name" value="ACETATEKNASE"/>
</dbReference>
<dbReference type="Gene3D" id="3.30.420.40">
    <property type="match status" value="2"/>
</dbReference>
<evidence type="ECO:0000256" key="7">
    <source>
        <dbReference type="ARBA" id="ARBA00022840"/>
    </source>
</evidence>
<dbReference type="PROSITE" id="PS01075">
    <property type="entry name" value="ACETATE_KINASE_1"/>
    <property type="match status" value="1"/>
</dbReference>
<evidence type="ECO:0000256" key="8">
    <source>
        <dbReference type="ARBA" id="ARBA00022842"/>
    </source>
</evidence>
<keyword evidence="8 9" id="KW-0460">Magnesium</keyword>
<evidence type="ECO:0000256" key="1">
    <source>
        <dbReference type="ARBA" id="ARBA00008748"/>
    </source>
</evidence>
<feature type="binding site" evidence="9">
    <location>
        <begin position="204"/>
        <end position="208"/>
    </location>
    <ligand>
        <name>ATP</name>
        <dbReference type="ChEBI" id="CHEBI:30616"/>
    </ligand>
</feature>